<feature type="non-terminal residue" evidence="5">
    <location>
        <position position="288"/>
    </location>
</feature>
<dbReference type="InterPro" id="IPR028203">
    <property type="entry name" value="PSII_CF48-like_dom"/>
</dbReference>
<evidence type="ECO:0000259" key="4">
    <source>
        <dbReference type="Pfam" id="PF14870"/>
    </source>
</evidence>
<dbReference type="AlphaFoldDB" id="A0A7X4HH64"/>
<dbReference type="CDD" id="cd15482">
    <property type="entry name" value="Sialidase_non-viral"/>
    <property type="match status" value="1"/>
</dbReference>
<dbReference type="Gene3D" id="2.130.10.10">
    <property type="entry name" value="YVTN repeat-like/Quinoprotein amine dehydrogenase"/>
    <property type="match status" value="1"/>
</dbReference>
<name>A0A7X4HH64_9BURK</name>
<organism evidence="5 6">
    <name type="scientific">Pseudoduganella aquatica</name>
    <dbReference type="NCBI Taxonomy" id="2660641"/>
    <lineage>
        <taxon>Bacteria</taxon>
        <taxon>Pseudomonadati</taxon>
        <taxon>Pseudomonadota</taxon>
        <taxon>Betaproteobacteria</taxon>
        <taxon>Burkholderiales</taxon>
        <taxon>Oxalobacteraceae</taxon>
        <taxon>Telluria group</taxon>
        <taxon>Pseudoduganella</taxon>
    </lineage>
</organism>
<gene>
    <name evidence="5" type="ORF">GTP77_28165</name>
</gene>
<evidence type="ECO:0000256" key="2">
    <source>
        <dbReference type="ARBA" id="ARBA00023276"/>
    </source>
</evidence>
<evidence type="ECO:0000256" key="3">
    <source>
        <dbReference type="SAM" id="SignalP"/>
    </source>
</evidence>
<keyword evidence="2" id="KW-0604">Photosystem II</keyword>
<evidence type="ECO:0000256" key="1">
    <source>
        <dbReference type="ARBA" id="ARBA00022531"/>
    </source>
</evidence>
<keyword evidence="3" id="KW-0732">Signal</keyword>
<keyword evidence="1" id="KW-0602">Photosynthesis</keyword>
<dbReference type="GO" id="GO:0009523">
    <property type="term" value="C:photosystem II"/>
    <property type="evidence" value="ECO:0007669"/>
    <property type="project" value="UniProtKB-KW"/>
</dbReference>
<comment type="caution">
    <text evidence="5">The sequence shown here is derived from an EMBL/GenBank/DDBJ whole genome shotgun (WGS) entry which is preliminary data.</text>
</comment>
<evidence type="ECO:0000313" key="6">
    <source>
        <dbReference type="Proteomes" id="UP000450676"/>
    </source>
</evidence>
<keyword evidence="5" id="KW-0378">Hydrolase</keyword>
<dbReference type="RefSeq" id="WP_161075461.1">
    <property type="nucleotide sequence ID" value="NZ_WWCU01000058.1"/>
</dbReference>
<keyword evidence="6" id="KW-1185">Reference proteome</keyword>
<dbReference type="GO" id="GO:0016787">
    <property type="term" value="F:hydrolase activity"/>
    <property type="evidence" value="ECO:0007669"/>
    <property type="project" value="UniProtKB-KW"/>
</dbReference>
<proteinExistence type="predicted"/>
<dbReference type="PANTHER" id="PTHR47199:SF2">
    <property type="entry name" value="PHOTOSYSTEM II STABILITY_ASSEMBLY FACTOR HCF136, CHLOROPLASTIC"/>
    <property type="match status" value="1"/>
</dbReference>
<feature type="signal peptide" evidence="3">
    <location>
        <begin position="1"/>
        <end position="24"/>
    </location>
</feature>
<dbReference type="Proteomes" id="UP000450676">
    <property type="component" value="Unassembled WGS sequence"/>
</dbReference>
<sequence length="288" mass="29886">MTHLYRAAALACAAWLLAPHAARAGFADPLDTPALASPLASRALVNGLALAGTRVVAAGQRGHVLYSDDQGGSWRQAAVPLSVDLAAVRFSGPREGWAVGHDGAILHSADGGATWERQFDGRRDPQAGDKPLLDVWFDAAGHGLAVGAFGLALRSEDGGRSWRHAEDLLDNPNGLHLNAIRAVGPDLYIVGEQGLVLKRAAGAARFTALPTPYQGSFFGLAGDARRLLVFGLRGTALLSTDGGASWTRAETGTQTALAAGEVLDDGSLLLVSQSGQLLRSADGARFSP</sequence>
<feature type="domain" description="Photosynthesis system II assembly factor Ycf48/Hcf136-like" evidence="4">
    <location>
        <begin position="130"/>
        <end position="206"/>
    </location>
</feature>
<feature type="chain" id="PRO_5031274413" evidence="3">
    <location>
        <begin position="25"/>
        <end position="288"/>
    </location>
</feature>
<protein>
    <submittedName>
        <fullName evidence="5">Glycosyl hydrolase</fullName>
    </submittedName>
</protein>
<evidence type="ECO:0000313" key="5">
    <source>
        <dbReference type="EMBL" id="MYN11193.1"/>
    </source>
</evidence>
<dbReference type="InterPro" id="IPR015943">
    <property type="entry name" value="WD40/YVTN_repeat-like_dom_sf"/>
</dbReference>
<dbReference type="PANTHER" id="PTHR47199">
    <property type="entry name" value="PHOTOSYSTEM II STABILITY/ASSEMBLY FACTOR HCF136, CHLOROPLASTIC"/>
    <property type="match status" value="1"/>
</dbReference>
<dbReference type="EMBL" id="WWCU01000058">
    <property type="protein sequence ID" value="MYN11193.1"/>
    <property type="molecule type" value="Genomic_DNA"/>
</dbReference>
<dbReference type="GO" id="GO:0015979">
    <property type="term" value="P:photosynthesis"/>
    <property type="evidence" value="ECO:0007669"/>
    <property type="project" value="UniProtKB-KW"/>
</dbReference>
<feature type="domain" description="Photosynthesis system II assembly factor Ycf48/Hcf136-like" evidence="4">
    <location>
        <begin position="73"/>
        <end position="118"/>
    </location>
</feature>
<dbReference type="Pfam" id="PF14870">
    <property type="entry name" value="PSII_BNR"/>
    <property type="match status" value="2"/>
</dbReference>
<reference evidence="5 6" key="1">
    <citation type="submission" date="2019-12" db="EMBL/GenBank/DDBJ databases">
        <title>Novel species isolated from a subtropical stream in China.</title>
        <authorList>
            <person name="Lu H."/>
        </authorList>
    </citation>
    <scope>NUCLEOTIDE SEQUENCE [LARGE SCALE GENOMIC DNA]</scope>
    <source>
        <strain evidence="5 6">FT127W</strain>
    </source>
</reference>
<accession>A0A7X4HH64</accession>
<dbReference type="SUPFAM" id="SSF110296">
    <property type="entry name" value="Oligoxyloglucan reducing end-specific cellobiohydrolase"/>
    <property type="match status" value="1"/>
</dbReference>